<proteinExistence type="predicted"/>
<dbReference type="InterPro" id="IPR005500">
    <property type="entry name" value="DUF309"/>
</dbReference>
<comment type="caution">
    <text evidence="1">The sequence shown here is derived from an EMBL/GenBank/DDBJ whole genome shotgun (WGS) entry which is preliminary data.</text>
</comment>
<dbReference type="AlphaFoldDB" id="A0A6A1TJB5"/>
<protein>
    <submittedName>
        <fullName evidence="1">DUF309 domain-containing protein</fullName>
    </submittedName>
</protein>
<accession>A0A6A1TJB5</accession>
<dbReference type="SUPFAM" id="SSF140663">
    <property type="entry name" value="TTHA0068-like"/>
    <property type="match status" value="1"/>
</dbReference>
<sequence>MTRPRLVPHRLFPAYAYLPGRQPHPVRDPAGHSYQMQPVHLVATVESEEFSWGEDLFNHGYYWEAHEAWEGLWQVADKGSDIRALLKGLILLCAAGVKIREGKRVAAKRHAGRAATLFRELIHRPDDAFEQALGLRSQALAGYAEAIAVAPPILQRADEGQPEPVFSFILGRELAGHEL</sequence>
<evidence type="ECO:0000313" key="1">
    <source>
        <dbReference type="EMBL" id="KAB1083785.1"/>
    </source>
</evidence>
<dbReference type="EMBL" id="VZUL01000003">
    <property type="protein sequence ID" value="KAB1083785.1"/>
    <property type="molecule type" value="Genomic_DNA"/>
</dbReference>
<dbReference type="InterPro" id="IPR023203">
    <property type="entry name" value="TTHA0068_sf"/>
</dbReference>
<dbReference type="Gene3D" id="1.10.3450.10">
    <property type="entry name" value="TTHA0068-like"/>
    <property type="match status" value="1"/>
</dbReference>
<gene>
    <name evidence="1" type="ORF">F4V91_30510</name>
</gene>
<name>A0A6A1TJB5_NEOGA</name>
<evidence type="ECO:0000313" key="2">
    <source>
        <dbReference type="Proteomes" id="UP000386575"/>
    </source>
</evidence>
<dbReference type="Pfam" id="PF03745">
    <property type="entry name" value="DUF309"/>
    <property type="match status" value="1"/>
</dbReference>
<dbReference type="Proteomes" id="UP000386575">
    <property type="component" value="Unassembled WGS sequence"/>
</dbReference>
<organism evidence="1 2">
    <name type="scientific">Neorhizobium galegae</name>
    <name type="common">Rhizobium galegae</name>
    <dbReference type="NCBI Taxonomy" id="399"/>
    <lineage>
        <taxon>Bacteria</taxon>
        <taxon>Pseudomonadati</taxon>
        <taxon>Pseudomonadota</taxon>
        <taxon>Alphaproteobacteria</taxon>
        <taxon>Hyphomicrobiales</taxon>
        <taxon>Rhizobiaceae</taxon>
        <taxon>Rhizobium/Agrobacterium group</taxon>
        <taxon>Neorhizobium</taxon>
    </lineage>
</organism>
<reference evidence="1 2" key="1">
    <citation type="submission" date="2019-09" db="EMBL/GenBank/DDBJ databases">
        <title>Genome sequencing of Ng87 strain.</title>
        <authorList>
            <person name="Karasev E.S."/>
            <person name="Andronov E."/>
        </authorList>
    </citation>
    <scope>NUCLEOTIDE SEQUENCE [LARGE SCALE GENOMIC DNA]</scope>
    <source>
        <strain evidence="1 2">Ng87</strain>
    </source>
</reference>